<proteinExistence type="predicted"/>
<dbReference type="AlphaFoldDB" id="A0A9J6NWN6"/>
<dbReference type="RefSeq" id="WP_250857792.1">
    <property type="nucleotide sequence ID" value="NZ_JAGSOJ010000001.1"/>
</dbReference>
<gene>
    <name evidence="1" type="ORF">KDK92_04175</name>
</gene>
<evidence type="ECO:0000313" key="1">
    <source>
        <dbReference type="EMBL" id="MCM1988927.1"/>
    </source>
</evidence>
<name>A0A9J6NWN6_9CLOT</name>
<dbReference type="EMBL" id="JAGSOJ010000001">
    <property type="protein sequence ID" value="MCM1988927.1"/>
    <property type="molecule type" value="Genomic_DNA"/>
</dbReference>
<accession>A0A9J6NWN6</accession>
<keyword evidence="2" id="KW-1185">Reference proteome</keyword>
<protein>
    <submittedName>
        <fullName evidence="1">Uncharacterized protein</fullName>
    </submittedName>
</protein>
<reference evidence="1" key="2">
    <citation type="submission" date="2021-04" db="EMBL/GenBank/DDBJ databases">
        <authorList>
            <person name="Dong X."/>
        </authorList>
    </citation>
    <scope>NUCLEOTIDE SEQUENCE</scope>
    <source>
        <strain evidence="1">ZWT</strain>
    </source>
</reference>
<dbReference type="Proteomes" id="UP001056429">
    <property type="component" value="Unassembled WGS sequence"/>
</dbReference>
<organism evidence="1 2">
    <name type="scientific">Oceanirhabdus seepicola</name>
    <dbReference type="NCBI Taxonomy" id="2828781"/>
    <lineage>
        <taxon>Bacteria</taxon>
        <taxon>Bacillati</taxon>
        <taxon>Bacillota</taxon>
        <taxon>Clostridia</taxon>
        <taxon>Eubacteriales</taxon>
        <taxon>Clostridiaceae</taxon>
        <taxon>Oceanirhabdus</taxon>
    </lineage>
</organism>
<evidence type="ECO:0000313" key="2">
    <source>
        <dbReference type="Proteomes" id="UP001056429"/>
    </source>
</evidence>
<reference evidence="1" key="1">
    <citation type="journal article" date="2021" name="mSystems">
        <title>Bacteria and Archaea Synergistically Convert Glycine Betaine to Biogenic Methane in the Formosa Cold Seep of the South China Sea.</title>
        <authorList>
            <person name="Li L."/>
            <person name="Zhang W."/>
            <person name="Zhang S."/>
            <person name="Song L."/>
            <person name="Sun Q."/>
            <person name="Zhang H."/>
            <person name="Xiang H."/>
            <person name="Dong X."/>
        </authorList>
    </citation>
    <scope>NUCLEOTIDE SEQUENCE</scope>
    <source>
        <strain evidence="1">ZWT</strain>
    </source>
</reference>
<sequence>MKVVAMPIEVVAWFDKEGIPHPVRFRVTTKDCEEKVVKIHKVMTSEMEKLAGNVMYIFNCMSVINGIERGLQIKYEIDTCKWILFKI</sequence>
<comment type="caution">
    <text evidence="1">The sequence shown here is derived from an EMBL/GenBank/DDBJ whole genome shotgun (WGS) entry which is preliminary data.</text>
</comment>